<feature type="non-terminal residue" evidence="2">
    <location>
        <position position="1"/>
    </location>
</feature>
<comment type="caution">
    <text evidence="2">The sequence shown here is derived from an EMBL/GenBank/DDBJ whole genome shotgun (WGS) entry which is preliminary data.</text>
</comment>
<dbReference type="InterPro" id="IPR007538">
    <property type="entry name" value="dATP/dGTP_dipphydrolase_MazZ"/>
</dbReference>
<dbReference type="Pfam" id="PF04447">
    <property type="entry name" value="dATP-dGTP_PPHyd"/>
    <property type="match status" value="1"/>
</dbReference>
<evidence type="ECO:0000313" key="2">
    <source>
        <dbReference type="EMBL" id="KKN27333.1"/>
    </source>
</evidence>
<accession>A0A0F9SD78</accession>
<name>A0A0F9SD78_9ZZZZ</name>
<evidence type="ECO:0000259" key="1">
    <source>
        <dbReference type="Pfam" id="PF04447"/>
    </source>
</evidence>
<gene>
    <name evidence="2" type="ORF">LCGC14_0865580</name>
</gene>
<sequence>QQFQEEQGEWANVTFEGQNVHGKLAHLKKEIGELQDDPADLMEYADCFMLLLDAARKVNITADQILEAAWRKLEINKNREWEKPNNDGSVEHIRRA</sequence>
<proteinExistence type="predicted"/>
<reference evidence="2" key="1">
    <citation type="journal article" date="2015" name="Nature">
        <title>Complex archaea that bridge the gap between prokaryotes and eukaryotes.</title>
        <authorList>
            <person name="Spang A."/>
            <person name="Saw J.H."/>
            <person name="Jorgensen S.L."/>
            <person name="Zaremba-Niedzwiedzka K."/>
            <person name="Martijn J."/>
            <person name="Lind A.E."/>
            <person name="van Eijk R."/>
            <person name="Schleper C."/>
            <person name="Guy L."/>
            <person name="Ettema T.J."/>
        </authorList>
    </citation>
    <scope>NUCLEOTIDE SEQUENCE</scope>
</reference>
<organism evidence="2">
    <name type="scientific">marine sediment metagenome</name>
    <dbReference type="NCBI Taxonomy" id="412755"/>
    <lineage>
        <taxon>unclassified sequences</taxon>
        <taxon>metagenomes</taxon>
        <taxon>ecological metagenomes</taxon>
    </lineage>
</organism>
<dbReference type="AlphaFoldDB" id="A0A0F9SD78"/>
<dbReference type="SUPFAM" id="SSF101386">
    <property type="entry name" value="all-alpha NTP pyrophosphatases"/>
    <property type="match status" value="1"/>
</dbReference>
<dbReference type="EMBL" id="LAZR01002646">
    <property type="protein sequence ID" value="KKN27333.1"/>
    <property type="molecule type" value="Genomic_DNA"/>
</dbReference>
<feature type="domain" description="dATP/dGTP diphosphohydrolase MazZ" evidence="1">
    <location>
        <begin position="5"/>
        <end position="94"/>
    </location>
</feature>
<protein>
    <recommendedName>
        <fullName evidence="1">dATP/dGTP diphosphohydrolase MazZ domain-containing protein</fullName>
    </recommendedName>
</protein>